<dbReference type="RefSeq" id="WP_311628590.1">
    <property type="nucleotide sequence ID" value="NZ_JAVREN010000002.1"/>
</dbReference>
<accession>A0ABU2L360</accession>
<gene>
    <name evidence="1" type="ORF">RM780_01700</name>
</gene>
<organism evidence="1 2">
    <name type="scientific">Streptomyces boetiae</name>
    <dbReference type="NCBI Taxonomy" id="3075541"/>
    <lineage>
        <taxon>Bacteria</taxon>
        <taxon>Bacillati</taxon>
        <taxon>Actinomycetota</taxon>
        <taxon>Actinomycetes</taxon>
        <taxon>Kitasatosporales</taxon>
        <taxon>Streptomycetaceae</taxon>
        <taxon>Streptomyces</taxon>
    </lineage>
</organism>
<evidence type="ECO:0000313" key="2">
    <source>
        <dbReference type="Proteomes" id="UP001183388"/>
    </source>
</evidence>
<comment type="caution">
    <text evidence="1">The sequence shown here is derived from an EMBL/GenBank/DDBJ whole genome shotgun (WGS) entry which is preliminary data.</text>
</comment>
<dbReference type="EMBL" id="JAVREN010000002">
    <property type="protein sequence ID" value="MDT0305678.1"/>
    <property type="molecule type" value="Genomic_DNA"/>
</dbReference>
<sequence>MGYEGVIHFRNEGLDAIQSQTAGQQERYVEIWNTVRTQLTQLIEAGQVDAQIGTVLTERDAQFRREAAGFDDSVTAQNTALRDVQTIGNEGGAAMVRAAAGGAR</sequence>
<dbReference type="Proteomes" id="UP001183388">
    <property type="component" value="Unassembled WGS sequence"/>
</dbReference>
<evidence type="ECO:0000313" key="1">
    <source>
        <dbReference type="EMBL" id="MDT0305678.1"/>
    </source>
</evidence>
<keyword evidence="2" id="KW-1185">Reference proteome</keyword>
<protein>
    <submittedName>
        <fullName evidence="1">Uncharacterized protein</fullName>
    </submittedName>
</protein>
<name>A0ABU2L360_9ACTN</name>
<proteinExistence type="predicted"/>
<reference evidence="2" key="1">
    <citation type="submission" date="2023-07" db="EMBL/GenBank/DDBJ databases">
        <title>30 novel species of actinomycetes from the DSMZ collection.</title>
        <authorList>
            <person name="Nouioui I."/>
        </authorList>
    </citation>
    <scope>NUCLEOTIDE SEQUENCE [LARGE SCALE GENOMIC DNA]</scope>
    <source>
        <strain evidence="2">DSM 44917</strain>
    </source>
</reference>